<proteinExistence type="predicted"/>
<keyword evidence="2" id="KW-1185">Reference proteome</keyword>
<evidence type="ECO:0000313" key="2">
    <source>
        <dbReference type="Proteomes" id="UP000237105"/>
    </source>
</evidence>
<dbReference type="Proteomes" id="UP000237105">
    <property type="component" value="Unassembled WGS sequence"/>
</dbReference>
<name>A0A2P5C7H1_PARAD</name>
<dbReference type="EMBL" id="JXTB01000164">
    <property type="protein sequence ID" value="PON56989.1"/>
    <property type="molecule type" value="Genomic_DNA"/>
</dbReference>
<comment type="caution">
    <text evidence="1">The sequence shown here is derived from an EMBL/GenBank/DDBJ whole genome shotgun (WGS) entry which is preliminary data.</text>
</comment>
<sequence length="173" mass="19084">MLPTKPLSLPSNTVKLRSNPISGGKHPLSSLFKKITSFMFGIAPMDRGIQPLNMLLAKVTTETVEFPNVSGILDLNRLLFKKMASNFFSKSSGGNSPSKSLYRRSRYLTSGHSRTTLGNAPTNRLLLTSNSCINLSLLKLSGIMPQNRLEFRWKRATSVIRPSSTGRWPAMSA</sequence>
<accession>A0A2P5C7H1</accession>
<gene>
    <name evidence="1" type="ORF">PanWU01x14_177190</name>
</gene>
<dbReference type="STRING" id="3476.A0A2P5C7H1"/>
<protein>
    <submittedName>
        <fullName evidence="1">Uncharacterized protein</fullName>
    </submittedName>
</protein>
<dbReference type="OrthoDB" id="1504534at2759"/>
<evidence type="ECO:0000313" key="1">
    <source>
        <dbReference type="EMBL" id="PON56989.1"/>
    </source>
</evidence>
<dbReference type="AlphaFoldDB" id="A0A2P5C7H1"/>
<organism evidence="1 2">
    <name type="scientific">Parasponia andersonii</name>
    <name type="common">Sponia andersonii</name>
    <dbReference type="NCBI Taxonomy" id="3476"/>
    <lineage>
        <taxon>Eukaryota</taxon>
        <taxon>Viridiplantae</taxon>
        <taxon>Streptophyta</taxon>
        <taxon>Embryophyta</taxon>
        <taxon>Tracheophyta</taxon>
        <taxon>Spermatophyta</taxon>
        <taxon>Magnoliopsida</taxon>
        <taxon>eudicotyledons</taxon>
        <taxon>Gunneridae</taxon>
        <taxon>Pentapetalae</taxon>
        <taxon>rosids</taxon>
        <taxon>fabids</taxon>
        <taxon>Rosales</taxon>
        <taxon>Cannabaceae</taxon>
        <taxon>Parasponia</taxon>
    </lineage>
</organism>
<reference evidence="2" key="1">
    <citation type="submission" date="2016-06" db="EMBL/GenBank/DDBJ databases">
        <title>Parallel loss of symbiosis genes in relatives of nitrogen-fixing non-legume Parasponia.</title>
        <authorList>
            <person name="Van Velzen R."/>
            <person name="Holmer R."/>
            <person name="Bu F."/>
            <person name="Rutten L."/>
            <person name="Van Zeijl A."/>
            <person name="Liu W."/>
            <person name="Santuari L."/>
            <person name="Cao Q."/>
            <person name="Sharma T."/>
            <person name="Shen D."/>
            <person name="Roswanjaya Y."/>
            <person name="Wardhani T."/>
            <person name="Kalhor M.S."/>
            <person name="Jansen J."/>
            <person name="Van den Hoogen J."/>
            <person name="Gungor B."/>
            <person name="Hartog M."/>
            <person name="Hontelez J."/>
            <person name="Verver J."/>
            <person name="Yang W.-C."/>
            <person name="Schijlen E."/>
            <person name="Repin R."/>
            <person name="Schilthuizen M."/>
            <person name="Schranz E."/>
            <person name="Heidstra R."/>
            <person name="Miyata K."/>
            <person name="Fedorova E."/>
            <person name="Kohlen W."/>
            <person name="Bisseling T."/>
            <person name="Smit S."/>
            <person name="Geurts R."/>
        </authorList>
    </citation>
    <scope>NUCLEOTIDE SEQUENCE [LARGE SCALE GENOMIC DNA]</scope>
    <source>
        <strain evidence="2">cv. WU1-14</strain>
    </source>
</reference>